<dbReference type="SUPFAM" id="SSF48452">
    <property type="entry name" value="TPR-like"/>
    <property type="match status" value="1"/>
</dbReference>
<gene>
    <name evidence="7" type="primary">FKBP6</name>
</gene>
<name>C1BU84_LEPSM</name>
<dbReference type="SUPFAM" id="SSF54534">
    <property type="entry name" value="FKBP-like"/>
    <property type="match status" value="1"/>
</dbReference>
<dbReference type="PROSITE" id="PS50059">
    <property type="entry name" value="FKBP_PPIASE"/>
    <property type="match status" value="1"/>
</dbReference>
<keyword evidence="3 5" id="KW-0802">TPR repeat</keyword>
<dbReference type="GO" id="GO:0007283">
    <property type="term" value="P:spermatogenesis"/>
    <property type="evidence" value="ECO:0007669"/>
    <property type="project" value="TreeGrafter"/>
</dbReference>
<dbReference type="PANTHER" id="PTHR46674">
    <property type="entry name" value="INACTIVE PEPTIDYL-PROLYL CIS-TRANS ISOMERASE FKBP6"/>
    <property type="match status" value="1"/>
</dbReference>
<keyword evidence="2" id="KW-0677">Repeat</keyword>
<dbReference type="GO" id="GO:0051879">
    <property type="term" value="F:Hsp90 protein binding"/>
    <property type="evidence" value="ECO:0007669"/>
    <property type="project" value="TreeGrafter"/>
</dbReference>
<sequence>MEDILSYEFDDPSNGKDSLNDLSSALGSLDIHEVEEWTPLEDVEGVEKKVLDAGTGIRGIGDKDVVVCHYSFTIEGETEPYDSSLLRSKRERLKMGHVVPGIEFALRSMKKSERSAFRIQPHLAYGPLGCPPRIPASSVILAEIRVYDFLDSRSSKELLRRPHELAQNYSFQYIYDLVHKEYLEANDKVKRGDFRPAAKLYESGIKLFEFVVVANDEQEELRKILLHKLRLNVGLCYLQTGKHALTCATMEQALLDEPDNVRALYRMGKAKRILGGEDHAKHYLKKAYSLAPSDPDIRRELINLKKDIDLRKKYEKTISARIFDNGKLK</sequence>
<dbReference type="PROSITE" id="PS50005">
    <property type="entry name" value="TPR"/>
    <property type="match status" value="1"/>
</dbReference>
<dbReference type="Pfam" id="PF00254">
    <property type="entry name" value="FKBP_C"/>
    <property type="match status" value="1"/>
</dbReference>
<dbReference type="GO" id="GO:0003755">
    <property type="term" value="F:peptidyl-prolyl cis-trans isomerase activity"/>
    <property type="evidence" value="ECO:0007669"/>
    <property type="project" value="UniProtKB-KW"/>
</dbReference>
<evidence type="ECO:0000259" key="6">
    <source>
        <dbReference type="PROSITE" id="PS50059"/>
    </source>
</evidence>
<dbReference type="AlphaFoldDB" id="C1BU84"/>
<accession>C1BU84</accession>
<dbReference type="InterPro" id="IPR001179">
    <property type="entry name" value="PPIase_FKBP_dom"/>
</dbReference>
<dbReference type="GO" id="GO:0034587">
    <property type="term" value="P:piRNA processing"/>
    <property type="evidence" value="ECO:0007669"/>
    <property type="project" value="TreeGrafter"/>
</dbReference>
<evidence type="ECO:0000256" key="5">
    <source>
        <dbReference type="PROSITE-ProRule" id="PRU00339"/>
    </source>
</evidence>
<organism evidence="7">
    <name type="scientific">Lepeophtheirus salmonis</name>
    <name type="common">Salmon louse</name>
    <name type="synonym">Caligus salmonis</name>
    <dbReference type="NCBI Taxonomy" id="72036"/>
    <lineage>
        <taxon>Eukaryota</taxon>
        <taxon>Metazoa</taxon>
        <taxon>Ecdysozoa</taxon>
        <taxon>Arthropoda</taxon>
        <taxon>Crustacea</taxon>
        <taxon>Multicrustacea</taxon>
        <taxon>Hexanauplia</taxon>
        <taxon>Copepoda</taxon>
        <taxon>Siphonostomatoida</taxon>
        <taxon>Caligidae</taxon>
        <taxon>Lepeophtheirus</taxon>
    </lineage>
</organism>
<feature type="repeat" description="TPR" evidence="5">
    <location>
        <begin position="261"/>
        <end position="294"/>
    </location>
</feature>
<reference evidence="7" key="1">
    <citation type="submission" date="2009-06" db="EMBL/GenBank/DDBJ databases">
        <title>Lepeophtheirus salmonis ESTs and full-length cDNAs.</title>
        <authorList>
            <person name="Yasuike M."/>
            <person name="von Schalburg K."/>
            <person name="Cooper G."/>
            <person name="Leong J."/>
            <person name="Jones S.R.M."/>
            <person name="Koop B.F."/>
        </authorList>
    </citation>
    <scope>NUCLEOTIDE SEQUENCE</scope>
    <source>
        <strain evidence="7">Pacific form</strain>
        <tissue evidence="7">Whole</tissue>
    </source>
</reference>
<dbReference type="Gene3D" id="1.25.40.10">
    <property type="entry name" value="Tetratricopeptide repeat domain"/>
    <property type="match status" value="1"/>
</dbReference>
<evidence type="ECO:0000256" key="2">
    <source>
        <dbReference type="ARBA" id="ARBA00022737"/>
    </source>
</evidence>
<dbReference type="InterPro" id="IPR011990">
    <property type="entry name" value="TPR-like_helical_dom_sf"/>
</dbReference>
<comment type="similarity">
    <text evidence="1">Belongs to the FKBP6 family.</text>
</comment>
<evidence type="ECO:0000313" key="7">
    <source>
        <dbReference type="EMBL" id="ACO12587.1"/>
    </source>
</evidence>
<dbReference type="InterPro" id="IPR019734">
    <property type="entry name" value="TPR_rpt"/>
</dbReference>
<protein>
    <recommendedName>
        <fullName evidence="4">peptidylprolyl isomerase</fullName>
        <ecNumber evidence="4">5.2.1.8</ecNumber>
    </recommendedName>
</protein>
<dbReference type="PANTHER" id="PTHR46674:SF1">
    <property type="entry name" value="INACTIVE PEPTIDYL-PROLYL CIS-TRANS ISOMERASE FKBP6"/>
    <property type="match status" value="1"/>
</dbReference>
<keyword evidence="4" id="KW-0413">Isomerase</keyword>
<dbReference type="OrthoDB" id="8116123at2759"/>
<dbReference type="InterPro" id="IPR046357">
    <property type="entry name" value="PPIase_dom_sf"/>
</dbReference>
<proteinExistence type="evidence at transcript level"/>
<evidence type="ECO:0000256" key="3">
    <source>
        <dbReference type="ARBA" id="ARBA00022803"/>
    </source>
</evidence>
<feature type="domain" description="PPIase FKBP-type" evidence="6">
    <location>
        <begin position="63"/>
        <end position="150"/>
    </location>
</feature>
<dbReference type="EMBL" id="BT078163">
    <property type="protein sequence ID" value="ACO12587.1"/>
    <property type="molecule type" value="mRNA"/>
</dbReference>
<comment type="catalytic activity">
    <reaction evidence="4">
        <text>[protein]-peptidylproline (omega=180) = [protein]-peptidylproline (omega=0)</text>
        <dbReference type="Rhea" id="RHEA:16237"/>
        <dbReference type="Rhea" id="RHEA-COMP:10747"/>
        <dbReference type="Rhea" id="RHEA-COMP:10748"/>
        <dbReference type="ChEBI" id="CHEBI:83833"/>
        <dbReference type="ChEBI" id="CHEBI:83834"/>
        <dbReference type="EC" id="5.2.1.8"/>
    </reaction>
</comment>
<dbReference type="InterPro" id="IPR042282">
    <property type="entry name" value="FKBP6/shu"/>
</dbReference>
<dbReference type="GO" id="GO:0005737">
    <property type="term" value="C:cytoplasm"/>
    <property type="evidence" value="ECO:0007669"/>
    <property type="project" value="TreeGrafter"/>
</dbReference>
<dbReference type="Gene3D" id="3.10.50.40">
    <property type="match status" value="1"/>
</dbReference>
<evidence type="ECO:0000256" key="1">
    <source>
        <dbReference type="ARBA" id="ARBA00009648"/>
    </source>
</evidence>
<keyword evidence="4" id="KW-0697">Rotamase</keyword>
<dbReference type="Pfam" id="PF13181">
    <property type="entry name" value="TPR_8"/>
    <property type="match status" value="1"/>
</dbReference>
<evidence type="ECO:0000256" key="4">
    <source>
        <dbReference type="PROSITE-ProRule" id="PRU00277"/>
    </source>
</evidence>
<dbReference type="EC" id="5.2.1.8" evidence="4"/>